<evidence type="ECO:0000256" key="1">
    <source>
        <dbReference type="SAM" id="Phobius"/>
    </source>
</evidence>
<sequence length="112" mass="11739">MSAQNTGLRLTTRGRQAVRLLRTLLIALVVIGGALLLATQSFSAAAVAEPESDSIGIDAEAVVVGEGESLWTVASNLGIDRDTRDVVADIVEINHLSTPTVHPGQTLDVPVR</sequence>
<evidence type="ECO:0000313" key="4">
    <source>
        <dbReference type="Proteomes" id="UP001064879"/>
    </source>
</evidence>
<keyword evidence="1" id="KW-0812">Transmembrane</keyword>
<dbReference type="Pfam" id="PF01476">
    <property type="entry name" value="LysM"/>
    <property type="match status" value="1"/>
</dbReference>
<keyword evidence="4" id="KW-1185">Reference proteome</keyword>
<dbReference type="SMART" id="SM00257">
    <property type="entry name" value="LysM"/>
    <property type="match status" value="1"/>
</dbReference>
<gene>
    <name evidence="3" type="ORF">L1F31_11740</name>
</gene>
<proteinExistence type="predicted"/>
<protein>
    <submittedName>
        <fullName evidence="3">LysM peptidoglycan-binding domain-containing protein</fullName>
    </submittedName>
</protein>
<dbReference type="Proteomes" id="UP001064879">
    <property type="component" value="Chromosome"/>
</dbReference>
<dbReference type="Gene3D" id="3.10.350.10">
    <property type="entry name" value="LysM domain"/>
    <property type="match status" value="1"/>
</dbReference>
<dbReference type="SUPFAM" id="SSF54106">
    <property type="entry name" value="LysM domain"/>
    <property type="match status" value="1"/>
</dbReference>
<dbReference type="RefSeq" id="WP_265417472.1">
    <property type="nucleotide sequence ID" value="NZ_CP093443.1"/>
</dbReference>
<keyword evidence="1" id="KW-1133">Transmembrane helix</keyword>
<dbReference type="InterPro" id="IPR018392">
    <property type="entry name" value="LysM"/>
</dbReference>
<reference evidence="3" key="1">
    <citation type="submission" date="2022-03" db="EMBL/GenBank/DDBJ databases">
        <title>Brevibacterium spongiae sp. nov., isolated from marine sponge.</title>
        <authorList>
            <person name="Li Z."/>
            <person name="Zhang M."/>
        </authorList>
    </citation>
    <scope>NUCLEOTIDE SEQUENCE</scope>
    <source>
        <strain evidence="3">WHS-Z9</strain>
    </source>
</reference>
<organism evidence="3 4">
    <name type="scientific">Brevibacterium spongiae</name>
    <dbReference type="NCBI Taxonomy" id="2909672"/>
    <lineage>
        <taxon>Bacteria</taxon>
        <taxon>Bacillati</taxon>
        <taxon>Actinomycetota</taxon>
        <taxon>Actinomycetes</taxon>
        <taxon>Micrococcales</taxon>
        <taxon>Brevibacteriaceae</taxon>
        <taxon>Brevibacterium</taxon>
    </lineage>
</organism>
<keyword evidence="1" id="KW-0472">Membrane</keyword>
<evidence type="ECO:0000259" key="2">
    <source>
        <dbReference type="PROSITE" id="PS51782"/>
    </source>
</evidence>
<feature type="domain" description="LysM" evidence="2">
    <location>
        <begin position="60"/>
        <end position="109"/>
    </location>
</feature>
<accession>A0ABY5SJS8</accession>
<dbReference type="InterPro" id="IPR036779">
    <property type="entry name" value="LysM_dom_sf"/>
</dbReference>
<evidence type="ECO:0000313" key="3">
    <source>
        <dbReference type="EMBL" id="UVI34797.1"/>
    </source>
</evidence>
<name>A0ABY5SJS8_9MICO</name>
<feature type="transmembrane region" description="Helical" evidence="1">
    <location>
        <begin position="20"/>
        <end position="38"/>
    </location>
</feature>
<dbReference type="PROSITE" id="PS51782">
    <property type="entry name" value="LYSM"/>
    <property type="match status" value="1"/>
</dbReference>
<dbReference type="EMBL" id="CP093443">
    <property type="protein sequence ID" value="UVI34797.1"/>
    <property type="molecule type" value="Genomic_DNA"/>
</dbReference>